<keyword evidence="2 4" id="KW-0648">Protein biosynthesis</keyword>
<feature type="domain" description="YbaK/aminoacyl-tRNA synthetase-associated" evidence="5">
    <location>
        <begin position="38"/>
        <end position="149"/>
    </location>
</feature>
<dbReference type="EMBL" id="CP019607">
    <property type="protein sequence ID" value="AQP52299.1"/>
    <property type="molecule type" value="Genomic_DNA"/>
</dbReference>
<evidence type="ECO:0000259" key="5">
    <source>
        <dbReference type="Pfam" id="PF04073"/>
    </source>
</evidence>
<evidence type="ECO:0000256" key="4">
    <source>
        <dbReference type="PIRNR" id="PIRNR006181"/>
    </source>
</evidence>
<dbReference type="InterPro" id="IPR004369">
    <property type="entry name" value="Prolyl-tRNA_editing_YbaK/EbsC"/>
</dbReference>
<dbReference type="GO" id="GO:0016829">
    <property type="term" value="F:lyase activity"/>
    <property type="evidence" value="ECO:0007669"/>
    <property type="project" value="UniProtKB-KW"/>
</dbReference>
<protein>
    <recommendedName>
        <fullName evidence="4">Cys-tRNA(Pro)/Cys-tRNA(Cys) deacylase</fullName>
        <ecNumber evidence="4">4.2.-.-</ecNumber>
    </recommendedName>
</protein>
<dbReference type="KEGG" id="tfa:BW733_17195"/>
<dbReference type="PANTHER" id="PTHR30411:SF0">
    <property type="entry name" value="CYS-TRNA(PRO)_CYS-TRNA(CYS) DEACYLASE YBAK"/>
    <property type="match status" value="1"/>
</dbReference>
<dbReference type="InterPro" id="IPR007214">
    <property type="entry name" value="YbaK/aa-tRNA-synth-assoc-dom"/>
</dbReference>
<dbReference type="SUPFAM" id="SSF55826">
    <property type="entry name" value="YbaK/ProRS associated domain"/>
    <property type="match status" value="1"/>
</dbReference>
<dbReference type="CDD" id="cd00002">
    <property type="entry name" value="YbaK_deacylase"/>
    <property type="match status" value="1"/>
</dbReference>
<dbReference type="Pfam" id="PF04073">
    <property type="entry name" value="tRNA_edit"/>
    <property type="match status" value="1"/>
</dbReference>
<dbReference type="EC" id="4.2.-.-" evidence="4"/>
<dbReference type="OrthoDB" id="9809296at2"/>
<keyword evidence="3 4" id="KW-0456">Lyase</keyword>
<dbReference type="RefSeq" id="WP_077352418.1">
    <property type="nucleotide sequence ID" value="NZ_CP019607.1"/>
</dbReference>
<sequence>MASRKAGTPALQALLRAGVAHNVHEYEHDPRVASFGLEAANALGYPAERVFKTLIAADERYLAVGIVPVDVNLDLKALATALGRKKLTMAAPTLAERTTGMIVGGISPIGQKRPLPTVVDSSALDHETILVSGGRRGLDVELAPSALIELTGAATAPIAARR</sequence>
<comment type="similarity">
    <text evidence="1 4">Belongs to the prolyl-tRNA editing family. YbaK/EbsC subfamily.</text>
</comment>
<name>A0A1Q2D1J0_9ACTN</name>
<keyword evidence="7" id="KW-1185">Reference proteome</keyword>
<dbReference type="GO" id="GO:0006412">
    <property type="term" value="P:translation"/>
    <property type="evidence" value="ECO:0007669"/>
    <property type="project" value="UniProtKB-KW"/>
</dbReference>
<evidence type="ECO:0000256" key="2">
    <source>
        <dbReference type="ARBA" id="ARBA00022917"/>
    </source>
</evidence>
<organism evidence="6 7">
    <name type="scientific">Tessaracoccus flavescens</name>
    <dbReference type="NCBI Taxonomy" id="399497"/>
    <lineage>
        <taxon>Bacteria</taxon>
        <taxon>Bacillati</taxon>
        <taxon>Actinomycetota</taxon>
        <taxon>Actinomycetes</taxon>
        <taxon>Propionibacteriales</taxon>
        <taxon>Propionibacteriaceae</taxon>
        <taxon>Tessaracoccus</taxon>
    </lineage>
</organism>
<dbReference type="Gene3D" id="3.90.960.10">
    <property type="entry name" value="YbaK/aminoacyl-tRNA synthetase-associated domain"/>
    <property type="match status" value="1"/>
</dbReference>
<dbReference type="NCBIfam" id="TIGR00011">
    <property type="entry name" value="YbaK_EbsC"/>
    <property type="match status" value="1"/>
</dbReference>
<dbReference type="PANTHER" id="PTHR30411">
    <property type="entry name" value="CYTOPLASMIC PROTEIN"/>
    <property type="match status" value="1"/>
</dbReference>
<evidence type="ECO:0000313" key="7">
    <source>
        <dbReference type="Proteomes" id="UP000188235"/>
    </source>
</evidence>
<accession>A0A1Q2D1J0</accession>
<reference evidence="6 7" key="1">
    <citation type="journal article" date="2008" name="Int. J. Syst. Evol. Microbiol.">
        <title>Tessaracoccus flavescens sp. nov., isolated from marine sediment.</title>
        <authorList>
            <person name="Lee D.W."/>
            <person name="Lee S.D."/>
        </authorList>
    </citation>
    <scope>NUCLEOTIDE SEQUENCE [LARGE SCALE GENOMIC DNA]</scope>
    <source>
        <strain evidence="6 7">SST-39T</strain>
    </source>
</reference>
<gene>
    <name evidence="6" type="ORF">BW733_17195</name>
</gene>
<proteinExistence type="inferred from homology"/>
<dbReference type="GO" id="GO:0002161">
    <property type="term" value="F:aminoacyl-tRNA deacylase activity"/>
    <property type="evidence" value="ECO:0007669"/>
    <property type="project" value="InterPro"/>
</dbReference>
<evidence type="ECO:0000256" key="1">
    <source>
        <dbReference type="ARBA" id="ARBA00009798"/>
    </source>
</evidence>
<dbReference type="AlphaFoldDB" id="A0A1Q2D1J0"/>
<dbReference type="Proteomes" id="UP000188235">
    <property type="component" value="Chromosome"/>
</dbReference>
<evidence type="ECO:0000313" key="6">
    <source>
        <dbReference type="EMBL" id="AQP52299.1"/>
    </source>
</evidence>
<dbReference type="InterPro" id="IPR036754">
    <property type="entry name" value="YbaK/aa-tRNA-synt-asso_dom_sf"/>
</dbReference>
<evidence type="ECO:0000256" key="3">
    <source>
        <dbReference type="ARBA" id="ARBA00023239"/>
    </source>
</evidence>
<dbReference type="PIRSF" id="PIRSF006181">
    <property type="entry name" value="EbsC_YbaK"/>
    <property type="match status" value="1"/>
</dbReference>
<dbReference type="STRING" id="399497.BW733_17195"/>